<dbReference type="Gene3D" id="1.20.5.1700">
    <property type="match status" value="1"/>
</dbReference>
<evidence type="ECO:0000256" key="2">
    <source>
        <dbReference type="SAM" id="MobiDB-lite"/>
    </source>
</evidence>
<keyword evidence="1" id="KW-0175">Coiled coil</keyword>
<feature type="compositionally biased region" description="Acidic residues" evidence="2">
    <location>
        <begin position="252"/>
        <end position="266"/>
    </location>
</feature>
<reference evidence="3" key="1">
    <citation type="journal article" date="2017" name="Science">
        <title>Giant viruses with an expanded complement of translation system components.</title>
        <authorList>
            <person name="Schulz F."/>
            <person name="Yutin N."/>
            <person name="Ivanova N.N."/>
            <person name="Ortega D.R."/>
            <person name="Lee T.K."/>
            <person name="Vierheilig J."/>
            <person name="Daims H."/>
            <person name="Horn M."/>
            <person name="Wagner M."/>
            <person name="Jensen G.J."/>
            <person name="Kyrpides N.C."/>
            <person name="Koonin E.V."/>
            <person name="Woyke T."/>
        </authorList>
    </citation>
    <scope>NUCLEOTIDE SEQUENCE</scope>
    <source>
        <strain evidence="3">CTV1</strain>
    </source>
</reference>
<protein>
    <submittedName>
        <fullName evidence="3">Uncharacterized protein</fullName>
    </submittedName>
</protein>
<name>A0A1V0S8T7_9VIRU</name>
<feature type="region of interest" description="Disordered" evidence="2">
    <location>
        <begin position="247"/>
        <end position="266"/>
    </location>
</feature>
<evidence type="ECO:0000313" key="3">
    <source>
        <dbReference type="EMBL" id="ARF08119.1"/>
    </source>
</evidence>
<gene>
    <name evidence="3" type="ORF">Catovirus_1_169</name>
</gene>
<proteinExistence type="predicted"/>
<dbReference type="EMBL" id="KY684083">
    <property type="protein sequence ID" value="ARF08119.1"/>
    <property type="molecule type" value="Genomic_DNA"/>
</dbReference>
<evidence type="ECO:0000256" key="1">
    <source>
        <dbReference type="SAM" id="Coils"/>
    </source>
</evidence>
<accession>A0A1V0S8T7</accession>
<sequence>MKFCCEHCEYDTDDHSSWNKHIRTKKHYSIVNKKNINDAVTLLQKEIEYLKDKNNILETQSQNTIKLLNQQIEYLKKELDEAKSQLNSQYKKQVDMLTEENTYKREIINQAGNIVQNSMSTLSFVIKNYPNAPPLEKISNYDSIFTNKQTFIKELAHHNRKKSVDEYLGKIIVGVYKKNDPKIQSLWSSDVSRQNYVIKDFKNNKIVKENNLSKWINDKNGVKLKKTIIKPFLEQVKSIGNQYIKENRFDNNDNDSENDSNDDSDDIQDRLETMMQIGDINNNINNKTLEKDICKLIAPYFQPHK</sequence>
<organism evidence="3">
    <name type="scientific">Catovirus CTV1</name>
    <dbReference type="NCBI Taxonomy" id="1977631"/>
    <lineage>
        <taxon>Viruses</taxon>
        <taxon>Varidnaviria</taxon>
        <taxon>Bamfordvirae</taxon>
        <taxon>Nucleocytoviricota</taxon>
        <taxon>Megaviricetes</taxon>
        <taxon>Imitervirales</taxon>
        <taxon>Mimiviridae</taxon>
        <taxon>Klosneuvirinae</taxon>
        <taxon>Catovirus</taxon>
    </lineage>
</organism>
<feature type="coiled-coil region" evidence="1">
    <location>
        <begin position="33"/>
        <end position="92"/>
    </location>
</feature>